<accession>A0A1M6WQW0</accession>
<dbReference type="EMBL" id="FRBD01000017">
    <property type="protein sequence ID" value="SHK96150.1"/>
    <property type="molecule type" value="Genomic_DNA"/>
</dbReference>
<dbReference type="Proteomes" id="UP000184130">
    <property type="component" value="Unassembled WGS sequence"/>
</dbReference>
<evidence type="ECO:0000313" key="2">
    <source>
        <dbReference type="Proteomes" id="UP000184130"/>
    </source>
</evidence>
<sequence>MNEQIGKSIEELRAYNKSLERSPEYQRILPEVMWEVNTQFVKEIIAQEERWLSYKVEEEPIEDDDPIIVEFFKTLRADLKAQDELRKKRIEEAKELLPTDPARAAELLSKLGSCHTLWALQKRILKEKYGITWYTPAELNPDVKFD</sequence>
<protein>
    <submittedName>
        <fullName evidence="1">Uncharacterized protein</fullName>
    </submittedName>
</protein>
<name>A0A1M6WQW0_XYLRU</name>
<dbReference type="RefSeq" id="WP_073209761.1">
    <property type="nucleotide sequence ID" value="NZ_FRBD01000017.1"/>
</dbReference>
<organism evidence="1 2">
    <name type="scientific">Xylanibacter ruminicola</name>
    <name type="common">Prevotella ruminicola</name>
    <dbReference type="NCBI Taxonomy" id="839"/>
    <lineage>
        <taxon>Bacteria</taxon>
        <taxon>Pseudomonadati</taxon>
        <taxon>Bacteroidota</taxon>
        <taxon>Bacteroidia</taxon>
        <taxon>Bacteroidales</taxon>
        <taxon>Prevotellaceae</taxon>
        <taxon>Xylanibacter</taxon>
    </lineage>
</organism>
<reference evidence="1 2" key="1">
    <citation type="submission" date="2016-11" db="EMBL/GenBank/DDBJ databases">
        <authorList>
            <person name="Jaros S."/>
            <person name="Januszkiewicz K."/>
            <person name="Wedrychowicz H."/>
        </authorList>
    </citation>
    <scope>NUCLEOTIDE SEQUENCE [LARGE SCALE GENOMIC DNA]</scope>
    <source>
        <strain evidence="1 2">KHT3</strain>
    </source>
</reference>
<proteinExistence type="predicted"/>
<evidence type="ECO:0000313" key="1">
    <source>
        <dbReference type="EMBL" id="SHK96150.1"/>
    </source>
</evidence>
<dbReference type="OrthoDB" id="1083238at2"/>
<dbReference type="AlphaFoldDB" id="A0A1M6WQW0"/>
<gene>
    <name evidence="1" type="ORF">SAMN05216463_117105</name>
</gene>